<evidence type="ECO:0000313" key="3">
    <source>
        <dbReference type="Proteomes" id="UP000712600"/>
    </source>
</evidence>
<name>A0A8S9N935_BRACR</name>
<dbReference type="AlphaFoldDB" id="A0A8S9N935"/>
<dbReference type="EMBL" id="QGKX02002183">
    <property type="protein sequence ID" value="KAF3489947.1"/>
    <property type="molecule type" value="Genomic_DNA"/>
</dbReference>
<evidence type="ECO:0000256" key="1">
    <source>
        <dbReference type="SAM" id="MobiDB-lite"/>
    </source>
</evidence>
<organism evidence="2 3">
    <name type="scientific">Brassica cretica</name>
    <name type="common">Mustard</name>
    <dbReference type="NCBI Taxonomy" id="69181"/>
    <lineage>
        <taxon>Eukaryota</taxon>
        <taxon>Viridiplantae</taxon>
        <taxon>Streptophyta</taxon>
        <taxon>Embryophyta</taxon>
        <taxon>Tracheophyta</taxon>
        <taxon>Spermatophyta</taxon>
        <taxon>Magnoliopsida</taxon>
        <taxon>eudicotyledons</taxon>
        <taxon>Gunneridae</taxon>
        <taxon>Pentapetalae</taxon>
        <taxon>rosids</taxon>
        <taxon>malvids</taxon>
        <taxon>Brassicales</taxon>
        <taxon>Brassicaceae</taxon>
        <taxon>Brassiceae</taxon>
        <taxon>Brassica</taxon>
    </lineage>
</organism>
<comment type="caution">
    <text evidence="2">The sequence shown here is derived from an EMBL/GenBank/DDBJ whole genome shotgun (WGS) entry which is preliminary data.</text>
</comment>
<accession>A0A8S9N935</accession>
<evidence type="ECO:0000313" key="2">
    <source>
        <dbReference type="EMBL" id="KAF3489947.1"/>
    </source>
</evidence>
<reference evidence="2" key="1">
    <citation type="submission" date="2019-12" db="EMBL/GenBank/DDBJ databases">
        <title>Genome sequencing and annotation of Brassica cretica.</title>
        <authorList>
            <person name="Studholme D.J."/>
            <person name="Sarris P."/>
        </authorList>
    </citation>
    <scope>NUCLEOTIDE SEQUENCE</scope>
    <source>
        <strain evidence="2">PFS-109/04</strain>
        <tissue evidence="2">Leaf</tissue>
    </source>
</reference>
<protein>
    <recommendedName>
        <fullName evidence="4">RNase H type-1 domain-containing protein</fullName>
    </recommendedName>
</protein>
<feature type="region of interest" description="Disordered" evidence="1">
    <location>
        <begin position="1"/>
        <end position="96"/>
    </location>
</feature>
<sequence>MVISPSSLPTPMTQRSKLKPGSSPWRTSRLIDLNPRPPPEPPDPPDRVPPSQSGSSTIYLSTHRETEQPPSSPFVELHQPDLPPTPPLNIAKSFSSPPTESEIFSASINLTQSSLSLLYPVSSSTANQPFQAELSHTWTSWNLSLMLSLIQPDEMCFCLVSVTLWLQHGNVGRWSQCVNSKTGCPSSLFGFLSQVKEIKSPWPVLASNTLMESAIASTAPLSSPPTNLLSGMFEIHIVSRVNSTLIRAISGNSQSKEIIGIVSDIRLISSGFATIVFSHISRFENLIAYIIAKQALHAFSSLY</sequence>
<gene>
    <name evidence="2" type="ORF">F2Q69_00054902</name>
</gene>
<feature type="compositionally biased region" description="Polar residues" evidence="1">
    <location>
        <begin position="1"/>
        <end position="15"/>
    </location>
</feature>
<dbReference type="Proteomes" id="UP000712600">
    <property type="component" value="Unassembled WGS sequence"/>
</dbReference>
<feature type="compositionally biased region" description="Polar residues" evidence="1">
    <location>
        <begin position="51"/>
        <end position="60"/>
    </location>
</feature>
<evidence type="ECO:0008006" key="4">
    <source>
        <dbReference type="Google" id="ProtNLM"/>
    </source>
</evidence>
<proteinExistence type="predicted"/>